<evidence type="ECO:0000259" key="5">
    <source>
        <dbReference type="PROSITE" id="PS50893"/>
    </source>
</evidence>
<dbReference type="RefSeq" id="WP_095672881.1">
    <property type="nucleotide sequence ID" value="NZ_CP016771.1"/>
</dbReference>
<proteinExistence type="inferred from homology"/>
<dbReference type="Proteomes" id="UP000217171">
    <property type="component" value="Chromosome"/>
</dbReference>
<dbReference type="KEGG" id="nhi:B1s21160_01255"/>
<dbReference type="InterPro" id="IPR003439">
    <property type="entry name" value="ABC_transporter-like_ATP-bd"/>
</dbReference>
<reference evidence="6 7" key="1">
    <citation type="submission" date="2016-07" db="EMBL/GenBank/DDBJ databases">
        <title>High microdiversification within the ubiquitous acI lineage of Actinobacteria.</title>
        <authorList>
            <person name="Neuenschwander S.M."/>
            <person name="Salcher M."/>
            <person name="Ghai R."/>
            <person name="Pernthaler J."/>
        </authorList>
    </citation>
    <scope>NUCLEOTIDE SEQUENCE [LARGE SCALE GENOMIC DNA]</scope>
    <source>
        <strain evidence="6">MMS-21-160</strain>
    </source>
</reference>
<dbReference type="PANTHER" id="PTHR46743">
    <property type="entry name" value="TEICHOIC ACIDS EXPORT ATP-BINDING PROTEIN TAGH"/>
    <property type="match status" value="1"/>
</dbReference>
<accession>A0A249KAY4</accession>
<gene>
    <name evidence="6" type="ORF">B1s21160_01255</name>
</gene>
<keyword evidence="4 6" id="KW-0067">ATP-binding</keyword>
<dbReference type="GO" id="GO:0005524">
    <property type="term" value="F:ATP binding"/>
    <property type="evidence" value="ECO:0007669"/>
    <property type="project" value="UniProtKB-KW"/>
</dbReference>
<dbReference type="InterPro" id="IPR003593">
    <property type="entry name" value="AAA+_ATPase"/>
</dbReference>
<dbReference type="InterPro" id="IPR027417">
    <property type="entry name" value="P-loop_NTPase"/>
</dbReference>
<dbReference type="SUPFAM" id="SSF52540">
    <property type="entry name" value="P-loop containing nucleoside triphosphate hydrolases"/>
    <property type="match status" value="1"/>
</dbReference>
<dbReference type="InterPro" id="IPR015860">
    <property type="entry name" value="ABC_transpr_TagH-like"/>
</dbReference>
<keyword evidence="2" id="KW-0813">Transport</keyword>
<dbReference type="InterPro" id="IPR050683">
    <property type="entry name" value="Bact_Polysacc_Export_ATP-bd"/>
</dbReference>
<dbReference type="Pfam" id="PF00005">
    <property type="entry name" value="ABC_tran"/>
    <property type="match status" value="1"/>
</dbReference>
<evidence type="ECO:0000313" key="6">
    <source>
        <dbReference type="EMBL" id="ASY13906.1"/>
    </source>
</evidence>
<evidence type="ECO:0000256" key="3">
    <source>
        <dbReference type="ARBA" id="ARBA00022741"/>
    </source>
</evidence>
<dbReference type="GO" id="GO:0016887">
    <property type="term" value="F:ATP hydrolysis activity"/>
    <property type="evidence" value="ECO:0007669"/>
    <property type="project" value="InterPro"/>
</dbReference>
<keyword evidence="7" id="KW-1185">Reference proteome</keyword>
<dbReference type="CDD" id="cd03220">
    <property type="entry name" value="ABC_KpsT_Wzt"/>
    <property type="match status" value="1"/>
</dbReference>
<dbReference type="Gene3D" id="3.40.50.300">
    <property type="entry name" value="P-loop containing nucleotide triphosphate hydrolases"/>
    <property type="match status" value="1"/>
</dbReference>
<feature type="domain" description="ABC transporter" evidence="5">
    <location>
        <begin position="17"/>
        <end position="262"/>
    </location>
</feature>
<evidence type="ECO:0000256" key="1">
    <source>
        <dbReference type="ARBA" id="ARBA00005417"/>
    </source>
</evidence>
<evidence type="ECO:0000313" key="7">
    <source>
        <dbReference type="Proteomes" id="UP000217171"/>
    </source>
</evidence>
<comment type="similarity">
    <text evidence="1">Belongs to the ABC transporter superfamily.</text>
</comment>
<dbReference type="PANTHER" id="PTHR46743:SF2">
    <property type="entry name" value="TEICHOIC ACIDS EXPORT ATP-BINDING PROTEIN TAGH"/>
    <property type="match status" value="1"/>
</dbReference>
<dbReference type="EMBL" id="CP016771">
    <property type="protein sequence ID" value="ASY13906.1"/>
    <property type="molecule type" value="Genomic_DNA"/>
</dbReference>
<protein>
    <submittedName>
        <fullName evidence="6">Lipopolysaccharide transport system ATP-binding protein</fullName>
    </submittedName>
</protein>
<dbReference type="PROSITE" id="PS50893">
    <property type="entry name" value="ABC_TRANSPORTER_2"/>
    <property type="match status" value="1"/>
</dbReference>
<dbReference type="AlphaFoldDB" id="A0A249KAY4"/>
<keyword evidence="3" id="KW-0547">Nucleotide-binding</keyword>
<dbReference type="GO" id="GO:0140359">
    <property type="term" value="F:ABC-type transporter activity"/>
    <property type="evidence" value="ECO:0007669"/>
    <property type="project" value="InterPro"/>
</dbReference>
<organism evidence="6 7">
    <name type="scientific">Candidatus Nanopelagicus hibericus</name>
    <dbReference type="NCBI Taxonomy" id="1884915"/>
    <lineage>
        <taxon>Bacteria</taxon>
        <taxon>Bacillati</taxon>
        <taxon>Actinomycetota</taxon>
        <taxon>Actinomycetes</taxon>
        <taxon>Candidatus Nanopelagicales</taxon>
        <taxon>Candidatus Nanopelagicaceae</taxon>
        <taxon>Candidatus Nanopelagicus</taxon>
    </lineage>
</organism>
<evidence type="ECO:0000256" key="4">
    <source>
        <dbReference type="ARBA" id="ARBA00022840"/>
    </source>
</evidence>
<dbReference type="GO" id="GO:0016020">
    <property type="term" value="C:membrane"/>
    <property type="evidence" value="ECO:0007669"/>
    <property type="project" value="InterPro"/>
</dbReference>
<evidence type="ECO:0000256" key="2">
    <source>
        <dbReference type="ARBA" id="ARBA00022448"/>
    </source>
</evidence>
<dbReference type="SMART" id="SM00382">
    <property type="entry name" value="AAA"/>
    <property type="match status" value="1"/>
</dbReference>
<sequence length="269" mass="28881">MLSASSTDISLPKDLAIRIKDLSISYKINVESKKTLKNAIMRASRGERVRTRTVEAVKNLSLDIPHGSVLGIVGANGAGKSTLMRSIAGILPPTSGQITVNGRISTLLALGVGFNKALSGRDNIILGGLAAGMSKAEIEGQADAIAEFADLPEGFIDMPVRTYSNGMYSRVAFAVAVNMTPDILLLDEALSAGDAAFKEKSFNRMRQLCDEARTILIVSHALSSLNELCDHAIWMHKGKMLASGKPEEITDQYLKFLNVGELPSSYEDL</sequence>
<name>A0A249KAY4_9ACTN</name>
<dbReference type="OrthoDB" id="9778870at2"/>